<dbReference type="AlphaFoldDB" id="E8R953"/>
<dbReference type="STRING" id="765177.Desmu_0723"/>
<dbReference type="Gene3D" id="3.30.70.260">
    <property type="match status" value="1"/>
</dbReference>
<dbReference type="Gene3D" id="3.40.50.1360">
    <property type="match status" value="1"/>
</dbReference>
<dbReference type="InterPro" id="IPR004788">
    <property type="entry name" value="Ribose5P_isomerase_type_A"/>
</dbReference>
<organism evidence="3 4">
    <name type="scientific">Desulfurococcus mucosus (strain ATCC 35584 / DSM 2162 / JCM 9187 / O7/1)</name>
    <dbReference type="NCBI Taxonomy" id="765177"/>
    <lineage>
        <taxon>Archaea</taxon>
        <taxon>Thermoproteota</taxon>
        <taxon>Thermoprotei</taxon>
        <taxon>Desulfurococcales</taxon>
        <taxon>Desulfurococcaceae</taxon>
        <taxon>Desulfurococcus</taxon>
    </lineage>
</organism>
<dbReference type="HOGENOM" id="CLU_056590_0_0_2"/>
<dbReference type="GO" id="GO:0006014">
    <property type="term" value="P:D-ribose metabolic process"/>
    <property type="evidence" value="ECO:0007669"/>
    <property type="project" value="TreeGrafter"/>
</dbReference>
<dbReference type="GO" id="GO:0005829">
    <property type="term" value="C:cytosol"/>
    <property type="evidence" value="ECO:0007669"/>
    <property type="project" value="TreeGrafter"/>
</dbReference>
<dbReference type="Proteomes" id="UP000001068">
    <property type="component" value="Chromosome"/>
</dbReference>
<keyword evidence="4" id="KW-1185">Reference proteome</keyword>
<dbReference type="EC" id="5.3.1.6" evidence="2"/>
<reference evidence="3 4" key="2">
    <citation type="journal article" date="2011" name="Stand. Genomic Sci.">
        <title>Complete genome sequence of Desulfurococcus mucosus type strain (O7/1).</title>
        <authorList>
            <person name="Wirth R."/>
            <person name="Chertkov O."/>
            <person name="Held B."/>
            <person name="Lapidus A."/>
            <person name="Nolan M."/>
            <person name="Lucas S."/>
            <person name="Hammon N."/>
            <person name="Deshpande S."/>
            <person name="Cheng J.F."/>
            <person name="Tapia R."/>
            <person name="Han C."/>
            <person name="Goodwin L."/>
            <person name="Pitluck S."/>
            <person name="Liolios K."/>
            <person name="Ioanna P."/>
            <person name="Ivanova N."/>
            <person name="Mavromatis K."/>
            <person name="Mikhailova N."/>
            <person name="Pati A."/>
            <person name="Chen A."/>
            <person name="Palaniappan K."/>
            <person name="Land M."/>
            <person name="Hauser L."/>
            <person name="Chang Y.J."/>
            <person name="Jeffries C.D."/>
            <person name="Bilek Y."/>
            <person name="Hader T."/>
            <person name="Rohde M."/>
            <person name="Spring S."/>
            <person name="Sikorski J."/>
            <person name="Goker M."/>
            <person name="Woyke T."/>
            <person name="Bristow J."/>
            <person name="Eisen J.A."/>
            <person name="Markowitz V."/>
            <person name="Hugenholtz P."/>
            <person name="Kyrpides N.C."/>
            <person name="Klenk H.P."/>
        </authorList>
    </citation>
    <scope>NUCLEOTIDE SEQUENCE [LARGE SCALE GENOMIC DNA]</scope>
    <source>
        <strain evidence="4">ATCC 35584 / DSM 2162 / JCM 9187 / O7/1</strain>
    </source>
</reference>
<keyword evidence="1 3" id="KW-0413">Isomerase</keyword>
<evidence type="ECO:0000313" key="4">
    <source>
        <dbReference type="Proteomes" id="UP000001068"/>
    </source>
</evidence>
<dbReference type="EMBL" id="CP002363">
    <property type="protein sequence ID" value="ADV65029.1"/>
    <property type="molecule type" value="Genomic_DNA"/>
</dbReference>
<dbReference type="eggNOG" id="arCOG01122">
    <property type="taxonomic scope" value="Archaea"/>
</dbReference>
<dbReference type="NCBIfam" id="TIGR00021">
    <property type="entry name" value="rpiA"/>
    <property type="match status" value="1"/>
</dbReference>
<name>E8R953_DESM0</name>
<dbReference type="GO" id="GO:0004751">
    <property type="term" value="F:ribose-5-phosphate isomerase activity"/>
    <property type="evidence" value="ECO:0007669"/>
    <property type="project" value="UniProtKB-UniRule"/>
</dbReference>
<gene>
    <name evidence="3" type="ordered locus">Desmu_0723</name>
</gene>
<evidence type="ECO:0000313" key="3">
    <source>
        <dbReference type="EMBL" id="ADV65029.1"/>
    </source>
</evidence>
<accession>E8R953</accession>
<dbReference type="GO" id="GO:0009052">
    <property type="term" value="P:pentose-phosphate shunt, non-oxidative branch"/>
    <property type="evidence" value="ECO:0007669"/>
    <property type="project" value="InterPro"/>
</dbReference>
<reference evidence="4" key="1">
    <citation type="submission" date="2010-11" db="EMBL/GenBank/DDBJ databases">
        <title>The complete genome of Desulfurococcus mucosus DSM 2162.</title>
        <authorList>
            <consortium name="US DOE Joint Genome Institute (JGI-PGF)"/>
            <person name="Lucas S."/>
            <person name="Copeland A."/>
            <person name="Lapidus A."/>
            <person name="Bruce D."/>
            <person name="Goodwin L."/>
            <person name="Pitluck S."/>
            <person name="Kyrpides N."/>
            <person name="Mavromatis K."/>
            <person name="Pagani I."/>
            <person name="Ivanova N."/>
            <person name="Ovchinnikova G."/>
            <person name="Chertkov O."/>
            <person name="Held B."/>
            <person name="Brettin T."/>
            <person name="Detter J.C."/>
            <person name="Tapia R."/>
            <person name="Han C."/>
            <person name="Land M."/>
            <person name="Hauser L."/>
            <person name="Markowitz V."/>
            <person name="Cheng J.-F."/>
            <person name="Hugenholtz P."/>
            <person name="Woyke T."/>
            <person name="Wu D."/>
            <person name="Wirth R."/>
            <person name="Bilek Y."/>
            <person name="Hader T."/>
            <person name="Klenk H.-P."/>
            <person name="Eisen J.A."/>
        </authorList>
    </citation>
    <scope>NUCLEOTIDE SEQUENCE [LARGE SCALE GENOMIC DNA]</scope>
    <source>
        <strain evidence="4">ATCC 35584 / DSM 2162 / JCM 9187 / O7/1</strain>
    </source>
</reference>
<dbReference type="SUPFAM" id="SSF75445">
    <property type="entry name" value="D-ribose-5-phosphate isomerase (RpiA), lid domain"/>
    <property type="match status" value="1"/>
</dbReference>
<evidence type="ECO:0000256" key="1">
    <source>
        <dbReference type="ARBA" id="ARBA00023235"/>
    </source>
</evidence>
<dbReference type="OrthoDB" id="19013at2157"/>
<dbReference type="PANTHER" id="PTHR11934">
    <property type="entry name" value="RIBOSE-5-PHOSPHATE ISOMERASE"/>
    <property type="match status" value="1"/>
</dbReference>
<dbReference type="InterPro" id="IPR037171">
    <property type="entry name" value="NagB/RpiA_transferase-like"/>
</dbReference>
<sequence length="240" mass="26169">MDSSSSVEHAKLNACREACRILRETYRDASVIGVGTGSTIKLLIDHCRDFFTGKRLVPSSADTMLHLASIGYTVLLDPAGVDEVDVYIDGADEVSSKLDMVKGRGGAFAREKTLALRSRERIYVVDYTKYTGVDYLYAKPIPVEVLPVSLRYVVRKLGELGYGEPVLRVGSGKDGPVVSDNGNYIVDYKLSKPVRDPLALHNALKLLHGVIETGVFPSELVDMVIVGEPSGVKVLKKKAQ</sequence>
<dbReference type="PANTHER" id="PTHR11934:SF0">
    <property type="entry name" value="RIBOSE-5-PHOSPHATE ISOMERASE"/>
    <property type="match status" value="1"/>
</dbReference>
<proteinExistence type="predicted"/>
<dbReference type="CDD" id="cd01398">
    <property type="entry name" value="RPI_A"/>
    <property type="match status" value="1"/>
</dbReference>
<evidence type="ECO:0000256" key="2">
    <source>
        <dbReference type="NCBIfam" id="TIGR00021"/>
    </source>
</evidence>
<protein>
    <recommendedName>
        <fullName evidence="2">Ribose 5-phosphate isomerase A</fullName>
        <ecNumber evidence="2">5.3.1.6</ecNumber>
    </recommendedName>
</protein>
<dbReference type="KEGG" id="dmu:Desmu_0723"/>
<dbReference type="SUPFAM" id="SSF100950">
    <property type="entry name" value="NagB/RpiA/CoA transferase-like"/>
    <property type="match status" value="1"/>
</dbReference>
<dbReference type="Pfam" id="PF06026">
    <property type="entry name" value="Rib_5-P_isom_A"/>
    <property type="match status" value="1"/>
</dbReference>